<feature type="compositionally biased region" description="Polar residues" evidence="10">
    <location>
        <begin position="36"/>
        <end position="45"/>
    </location>
</feature>
<evidence type="ECO:0000256" key="7">
    <source>
        <dbReference type="ARBA" id="ARBA00023136"/>
    </source>
</evidence>
<dbReference type="Pfam" id="PF00560">
    <property type="entry name" value="LRR_1"/>
    <property type="match status" value="5"/>
</dbReference>
<keyword evidence="7 11" id="KW-0472">Membrane</keyword>
<accession>A0AAD2FUT0</accession>
<gene>
    <name evidence="12" type="ORF">CYCCA115_LOCUS14296</name>
</gene>
<dbReference type="InterPro" id="IPR001611">
    <property type="entry name" value="Leu-rich_rpt"/>
</dbReference>
<feature type="transmembrane region" description="Helical" evidence="11">
    <location>
        <begin position="176"/>
        <end position="197"/>
    </location>
</feature>
<dbReference type="Pfam" id="PF13855">
    <property type="entry name" value="LRR_8"/>
    <property type="match status" value="1"/>
</dbReference>
<evidence type="ECO:0000256" key="8">
    <source>
        <dbReference type="ARBA" id="ARBA00023170"/>
    </source>
</evidence>
<proteinExistence type="predicted"/>
<dbReference type="SUPFAM" id="SSF52058">
    <property type="entry name" value="L domain-like"/>
    <property type="match status" value="2"/>
</dbReference>
<evidence type="ECO:0000313" key="12">
    <source>
        <dbReference type="EMBL" id="CAJ1953693.1"/>
    </source>
</evidence>
<dbReference type="Gene3D" id="3.80.10.10">
    <property type="entry name" value="Ribonuclease Inhibitor"/>
    <property type="match status" value="4"/>
</dbReference>
<dbReference type="Proteomes" id="UP001295423">
    <property type="component" value="Unassembled WGS sequence"/>
</dbReference>
<dbReference type="FunFam" id="3.80.10.10:FF:000383">
    <property type="entry name" value="Leucine-rich repeat receptor protein kinase EMS1"/>
    <property type="match status" value="2"/>
</dbReference>
<evidence type="ECO:0000256" key="10">
    <source>
        <dbReference type="SAM" id="MobiDB-lite"/>
    </source>
</evidence>
<dbReference type="EMBL" id="CAKOGP040001836">
    <property type="protein sequence ID" value="CAJ1953693.1"/>
    <property type="molecule type" value="Genomic_DNA"/>
</dbReference>
<keyword evidence="13" id="KW-1185">Reference proteome</keyword>
<dbReference type="PROSITE" id="PS51450">
    <property type="entry name" value="LRR"/>
    <property type="match status" value="2"/>
</dbReference>
<comment type="subcellular location">
    <subcellularLocation>
        <location evidence="1">Membrane</location>
        <topology evidence="1">Single-pass membrane protein</topology>
    </subcellularLocation>
</comment>
<dbReference type="PANTHER" id="PTHR27000">
    <property type="entry name" value="LEUCINE-RICH REPEAT RECEPTOR-LIKE PROTEIN KINASE FAMILY PROTEIN-RELATED"/>
    <property type="match status" value="1"/>
</dbReference>
<keyword evidence="9" id="KW-0325">Glycoprotein</keyword>
<evidence type="ECO:0000256" key="11">
    <source>
        <dbReference type="SAM" id="Phobius"/>
    </source>
</evidence>
<keyword evidence="5" id="KW-0677">Repeat</keyword>
<evidence type="ECO:0000256" key="2">
    <source>
        <dbReference type="ARBA" id="ARBA00022614"/>
    </source>
</evidence>
<name>A0AAD2FUT0_9STRA</name>
<evidence type="ECO:0000256" key="1">
    <source>
        <dbReference type="ARBA" id="ARBA00004167"/>
    </source>
</evidence>
<comment type="caution">
    <text evidence="12">The sequence shown here is derived from an EMBL/GenBank/DDBJ whole genome shotgun (WGS) entry which is preliminary data.</text>
</comment>
<keyword evidence="2" id="KW-0433">Leucine-rich repeat</keyword>
<dbReference type="AlphaFoldDB" id="A0AAD2FUT0"/>
<sequence length="745" mass="83284">MLGQMNFETPNVIDPGDNVPSTPSRSLQKDFENRGSSRVSISSNESDSDRIIFKPGLSRTIKINYEDDADDEPTSEPLSRVDLDPESGYENEGLIRPTSNPASPTMEQTRLFAAAMLNESEKRGFKRPTAPKDSPVKNLFGSSRYNRDEDYLRNGLGLDYPNSAMDKWRRVRRRRLGYTVCIILSVVALFTTFGVLMQKHVDEHDDRTNEVYDFLELHDVSTLDDLAEKGSPQNRAAHWIANYDAERVDIPSRDEDPGRLIQRYSLAVLYYALGGESWSTQLNFLASDHECGWNEEIPDENKEVFAVGVSCNPELLVDSLLIPSNNLSGSLPVEIRHLKHLKFISLKHNTISEIPSSLQHLTLLEYLDFKFNKFEGSIPDFLGKLAHLQVLGLSHNRLTGSLPTFSNPRLKTLAVDGNELSGDLSSIRQMNHLKYLYAQDNSFHGNLFHGLLMTQLPSLVEVDLSGNDLTATEIPSHIFTLPDLRLLDASNNQISGSFPGDLPPNNALEYLSFRGNNITSSIPDSISNFGKLTHLDLENNKLTGDLPNSLSKVTNMEYLFLGKNDYAPQPIPGELKELVNLKELSLDNANLQGEMPTWIEGLSHLTLLDLRENQLEGSLDQIDFSKFPLMKYILLNDNQFSGTASGMATMAQLEVLSIYHNGLTGDLEPICVGSNDLYWLASDCSNADACSCCDKCCDGDDCFGDSTWDELEKSKWDHSYSRAEYAFNPNILLGDVYQQPRGGSK</sequence>
<protein>
    <recommendedName>
        <fullName evidence="14">L domain-like protein</fullName>
    </recommendedName>
</protein>
<dbReference type="SMART" id="SM00369">
    <property type="entry name" value="LRR_TYP"/>
    <property type="match status" value="6"/>
</dbReference>
<reference evidence="12" key="1">
    <citation type="submission" date="2023-08" db="EMBL/GenBank/DDBJ databases">
        <authorList>
            <person name="Audoor S."/>
            <person name="Bilcke G."/>
        </authorList>
    </citation>
    <scope>NUCLEOTIDE SEQUENCE</scope>
</reference>
<keyword evidence="3 11" id="KW-0812">Transmembrane</keyword>
<evidence type="ECO:0000313" key="13">
    <source>
        <dbReference type="Proteomes" id="UP001295423"/>
    </source>
</evidence>
<evidence type="ECO:0000256" key="4">
    <source>
        <dbReference type="ARBA" id="ARBA00022729"/>
    </source>
</evidence>
<keyword evidence="8" id="KW-0675">Receptor</keyword>
<dbReference type="InterPro" id="IPR032675">
    <property type="entry name" value="LRR_dom_sf"/>
</dbReference>
<dbReference type="GO" id="GO:0016020">
    <property type="term" value="C:membrane"/>
    <property type="evidence" value="ECO:0007669"/>
    <property type="project" value="UniProtKB-SubCell"/>
</dbReference>
<keyword evidence="4" id="KW-0732">Signal</keyword>
<evidence type="ECO:0000256" key="6">
    <source>
        <dbReference type="ARBA" id="ARBA00022989"/>
    </source>
</evidence>
<dbReference type="InterPro" id="IPR003591">
    <property type="entry name" value="Leu-rich_rpt_typical-subtyp"/>
</dbReference>
<keyword evidence="6 11" id="KW-1133">Transmembrane helix</keyword>
<feature type="region of interest" description="Disordered" evidence="10">
    <location>
        <begin position="1"/>
        <end position="47"/>
    </location>
</feature>
<evidence type="ECO:0000256" key="3">
    <source>
        <dbReference type="ARBA" id="ARBA00022692"/>
    </source>
</evidence>
<dbReference type="PANTHER" id="PTHR27000:SF642">
    <property type="entry name" value="INACTIVE LEUCINE-RICH REPEAT RECEPTOR KINASE XIAO-RELATED"/>
    <property type="match status" value="1"/>
</dbReference>
<feature type="region of interest" description="Disordered" evidence="10">
    <location>
        <begin position="64"/>
        <end position="104"/>
    </location>
</feature>
<evidence type="ECO:0000256" key="9">
    <source>
        <dbReference type="ARBA" id="ARBA00023180"/>
    </source>
</evidence>
<organism evidence="12 13">
    <name type="scientific">Cylindrotheca closterium</name>
    <dbReference type="NCBI Taxonomy" id="2856"/>
    <lineage>
        <taxon>Eukaryota</taxon>
        <taxon>Sar</taxon>
        <taxon>Stramenopiles</taxon>
        <taxon>Ochrophyta</taxon>
        <taxon>Bacillariophyta</taxon>
        <taxon>Bacillariophyceae</taxon>
        <taxon>Bacillariophycidae</taxon>
        <taxon>Bacillariales</taxon>
        <taxon>Bacillariaceae</taxon>
        <taxon>Cylindrotheca</taxon>
    </lineage>
</organism>
<evidence type="ECO:0000256" key="5">
    <source>
        <dbReference type="ARBA" id="ARBA00022737"/>
    </source>
</evidence>
<evidence type="ECO:0008006" key="14">
    <source>
        <dbReference type="Google" id="ProtNLM"/>
    </source>
</evidence>